<accession>A0A6J5T9L1</accession>
<evidence type="ECO:0000313" key="2">
    <source>
        <dbReference type="EMBL" id="CAB4241473.1"/>
    </source>
</evidence>
<dbReference type="SUPFAM" id="SSF56300">
    <property type="entry name" value="Metallo-dependent phosphatases"/>
    <property type="match status" value="1"/>
</dbReference>
<keyword evidence="2" id="KW-0378">Hydrolase</keyword>
<dbReference type="Gene3D" id="3.60.21.10">
    <property type="match status" value="1"/>
</dbReference>
<dbReference type="GO" id="GO:0016787">
    <property type="term" value="F:hydrolase activity"/>
    <property type="evidence" value="ECO:0007669"/>
    <property type="project" value="InterPro"/>
</dbReference>
<evidence type="ECO:0000259" key="1">
    <source>
        <dbReference type="Pfam" id="PF00149"/>
    </source>
</evidence>
<reference evidence="2" key="1">
    <citation type="submission" date="2020-05" db="EMBL/GenBank/DDBJ databases">
        <authorList>
            <person name="Chiriac C."/>
            <person name="Salcher M."/>
            <person name="Ghai R."/>
            <person name="Kavagutti S V."/>
        </authorList>
    </citation>
    <scope>NUCLEOTIDE SEQUENCE</scope>
</reference>
<feature type="domain" description="Calcineurin-like phosphoesterase" evidence="1">
    <location>
        <begin position="9"/>
        <end position="187"/>
    </location>
</feature>
<dbReference type="InterPro" id="IPR004843">
    <property type="entry name" value="Calcineurin-like_PHP"/>
</dbReference>
<sequence>MTQPFKKAVCFTDIHFGLRNNSRSHNDDCENFIKWMVEEAKREGAETCIFLGDWHNNRSNINVSTLNYTSSNVKYLSENFEKVYIIMGNHDLAYREKREINSLPFAKHLDNVVLVDEQLTVGDMTIVPWLVGNEWEDMKKLKSRYVFGHFELPHFKMNAMVEMPDHGGLNAGHFPNQELVFSGHFHKRQRKGNIVYMGNCFPHNYADAWDDERGCMFLEYGGQPDFRTWPMAPKFKTLTLTQAIDRHEELFDAQTFARVTIDVDISFEEATYIKEQWAETYNMRELALIPGKKEEHATEWTGGEIQFESVDAIVLNQIQAIDSEVIDRQILTQIYQGLTH</sequence>
<gene>
    <name evidence="2" type="ORF">UFOVP71_11</name>
</gene>
<protein>
    <submittedName>
        <fullName evidence="2">Endonuclease subunit</fullName>
    </submittedName>
</protein>
<dbReference type="PANTHER" id="PTHR30337:SF0">
    <property type="entry name" value="NUCLEASE SBCCD SUBUNIT D"/>
    <property type="match status" value="1"/>
</dbReference>
<dbReference type="InterPro" id="IPR029052">
    <property type="entry name" value="Metallo-depent_PP-like"/>
</dbReference>
<proteinExistence type="predicted"/>
<keyword evidence="2" id="KW-0255">Endonuclease</keyword>
<dbReference type="EMBL" id="LR797824">
    <property type="protein sequence ID" value="CAB4241473.1"/>
    <property type="molecule type" value="Genomic_DNA"/>
</dbReference>
<dbReference type="CDD" id="cd00838">
    <property type="entry name" value="MPP_superfamily"/>
    <property type="match status" value="1"/>
</dbReference>
<dbReference type="PANTHER" id="PTHR30337">
    <property type="entry name" value="COMPONENT OF ATP-DEPENDENT DSDNA EXONUCLEASE"/>
    <property type="match status" value="1"/>
</dbReference>
<dbReference type="GO" id="GO:0004519">
    <property type="term" value="F:endonuclease activity"/>
    <property type="evidence" value="ECO:0007669"/>
    <property type="project" value="UniProtKB-KW"/>
</dbReference>
<keyword evidence="2" id="KW-0540">Nuclease</keyword>
<name>A0A6J5T9L1_9CAUD</name>
<dbReference type="Pfam" id="PF00149">
    <property type="entry name" value="Metallophos"/>
    <property type="match status" value="1"/>
</dbReference>
<organism evidence="2">
    <name type="scientific">uncultured Caudovirales phage</name>
    <dbReference type="NCBI Taxonomy" id="2100421"/>
    <lineage>
        <taxon>Viruses</taxon>
        <taxon>Duplodnaviria</taxon>
        <taxon>Heunggongvirae</taxon>
        <taxon>Uroviricota</taxon>
        <taxon>Caudoviricetes</taxon>
        <taxon>Peduoviridae</taxon>
        <taxon>Maltschvirus</taxon>
        <taxon>Maltschvirus maltsch</taxon>
    </lineage>
</organism>
<dbReference type="InterPro" id="IPR050535">
    <property type="entry name" value="DNA_Repair-Maintenance_Comp"/>
</dbReference>